<name>A0A7R9KEX2_9ACAR</name>
<sequence length="126" mass="14970">MIAGYDHNQIFQQGQALHFGHHLAHQCREKIRHDVVRCMRESGQQYNEDNRREMCCYIWTAQDCAKREAKAKCTSVEKRALEENVWKNVHQYNENDCEQYHYHAITCSGAHALDILYNRPYSKLQL</sequence>
<reference evidence="1" key="1">
    <citation type="submission" date="2020-11" db="EMBL/GenBank/DDBJ databases">
        <authorList>
            <person name="Tran Van P."/>
        </authorList>
    </citation>
    <scope>NUCLEOTIDE SEQUENCE</scope>
</reference>
<dbReference type="Proteomes" id="UP000759131">
    <property type="component" value="Unassembled WGS sequence"/>
</dbReference>
<dbReference type="EMBL" id="CAJPIZ010000699">
    <property type="protein sequence ID" value="CAG2102080.1"/>
    <property type="molecule type" value="Genomic_DNA"/>
</dbReference>
<gene>
    <name evidence="1" type="ORF">OSB1V03_LOCUS2121</name>
</gene>
<evidence type="ECO:0000313" key="1">
    <source>
        <dbReference type="EMBL" id="CAD7621650.1"/>
    </source>
</evidence>
<protein>
    <submittedName>
        <fullName evidence="1">Uncharacterized protein</fullName>
    </submittedName>
</protein>
<proteinExistence type="predicted"/>
<accession>A0A7R9KEX2</accession>
<evidence type="ECO:0000313" key="2">
    <source>
        <dbReference type="Proteomes" id="UP000759131"/>
    </source>
</evidence>
<dbReference type="OrthoDB" id="10384259at2759"/>
<keyword evidence="2" id="KW-1185">Reference proteome</keyword>
<organism evidence="1">
    <name type="scientific">Medioppia subpectinata</name>
    <dbReference type="NCBI Taxonomy" id="1979941"/>
    <lineage>
        <taxon>Eukaryota</taxon>
        <taxon>Metazoa</taxon>
        <taxon>Ecdysozoa</taxon>
        <taxon>Arthropoda</taxon>
        <taxon>Chelicerata</taxon>
        <taxon>Arachnida</taxon>
        <taxon>Acari</taxon>
        <taxon>Acariformes</taxon>
        <taxon>Sarcoptiformes</taxon>
        <taxon>Oribatida</taxon>
        <taxon>Brachypylina</taxon>
        <taxon>Oppioidea</taxon>
        <taxon>Oppiidae</taxon>
        <taxon>Medioppia</taxon>
    </lineage>
</organism>
<dbReference type="EMBL" id="OC855274">
    <property type="protein sequence ID" value="CAD7621650.1"/>
    <property type="molecule type" value="Genomic_DNA"/>
</dbReference>
<dbReference type="AlphaFoldDB" id="A0A7R9KEX2"/>